<protein>
    <submittedName>
        <fullName evidence="1">Uncharacterized protein</fullName>
    </submittedName>
</protein>
<gene>
    <name evidence="1" type="ORF">QJT80_06105</name>
</gene>
<organism evidence="1">
    <name type="scientific">Candidatus Thiocaldithrix dubininis</name>
    <dbReference type="NCBI Taxonomy" id="3080823"/>
    <lineage>
        <taxon>Bacteria</taxon>
        <taxon>Pseudomonadati</taxon>
        <taxon>Pseudomonadota</taxon>
        <taxon>Gammaproteobacteria</taxon>
        <taxon>Thiotrichales</taxon>
        <taxon>Thiotrichaceae</taxon>
        <taxon>Candidatus Thiocaldithrix</taxon>
    </lineage>
</organism>
<dbReference type="Proteomes" id="UP001300672">
    <property type="component" value="Chromosome"/>
</dbReference>
<dbReference type="KEGG" id="tdu:QJT80_06105"/>
<reference evidence="1" key="1">
    <citation type="journal article" date="2023" name="Int. J. Mol. Sci.">
        <title>Metagenomics Revealed a New Genus 'Candidatus Thiocaldithrix dubininis' gen. nov., sp. nov. and a New Species 'Candidatus Thiothrix putei' sp. nov. in the Family Thiotrichaceae, Some Members of Which Have Traits of Both Na+- and H+-Motive Energetics.</title>
        <authorList>
            <person name="Ravin N.V."/>
            <person name="Muntyan M.S."/>
            <person name="Smolyakov D.D."/>
            <person name="Rudenko T.S."/>
            <person name="Beletsky A.V."/>
            <person name="Mardanov A.V."/>
            <person name="Grabovich M.Y."/>
        </authorList>
    </citation>
    <scope>NUCLEOTIDE SEQUENCE</scope>
    <source>
        <strain evidence="1">GKL-01</strain>
    </source>
</reference>
<evidence type="ECO:0000313" key="1">
    <source>
        <dbReference type="EMBL" id="WGZ92051.1"/>
    </source>
</evidence>
<dbReference type="AlphaFoldDB" id="A0AA95HC72"/>
<dbReference type="EMBL" id="CP124755">
    <property type="protein sequence ID" value="WGZ92051.1"/>
    <property type="molecule type" value="Genomic_DNA"/>
</dbReference>
<name>A0AA95HC72_9GAMM</name>
<accession>A0AA95HC72</accession>
<reference evidence="1" key="2">
    <citation type="submission" date="2023-04" db="EMBL/GenBank/DDBJ databases">
        <authorList>
            <person name="Beletskiy A.V."/>
            <person name="Mardanov A.V."/>
            <person name="Ravin N.V."/>
        </authorList>
    </citation>
    <scope>NUCLEOTIDE SEQUENCE</scope>
    <source>
        <strain evidence="1">GKL-01</strain>
    </source>
</reference>
<proteinExistence type="predicted"/>
<sequence length="62" mass="6900">MRQLWRVSTWALILMAGLLFSFAQAISHSESRFAPAYLKHQDAIPLIPQPLPLAAPSSKTQP</sequence>